<feature type="domain" description="DUF2007" evidence="1">
    <location>
        <begin position="22"/>
        <end position="79"/>
    </location>
</feature>
<dbReference type="AlphaFoldDB" id="A0A2M6W0B8"/>
<protein>
    <recommendedName>
        <fullName evidence="1">DUF2007 domain-containing protein</fullName>
    </recommendedName>
</protein>
<evidence type="ECO:0000313" key="2">
    <source>
        <dbReference type="EMBL" id="PIT86175.1"/>
    </source>
</evidence>
<name>A0A2M6W0B8_9BACT</name>
<dbReference type="InterPro" id="IPR018551">
    <property type="entry name" value="DUF2007"/>
</dbReference>
<accession>A0A2M6W0B8</accession>
<organism evidence="2 3">
    <name type="scientific">Candidatus Magasanikbacteria bacterium CG10_big_fil_rev_8_21_14_0_10_43_6</name>
    <dbReference type="NCBI Taxonomy" id="1974650"/>
    <lineage>
        <taxon>Bacteria</taxon>
        <taxon>Candidatus Magasanikiibacteriota</taxon>
    </lineage>
</organism>
<evidence type="ECO:0000259" key="1">
    <source>
        <dbReference type="Pfam" id="PF09413"/>
    </source>
</evidence>
<proteinExistence type="predicted"/>
<dbReference type="EMBL" id="PFBZ01000197">
    <property type="protein sequence ID" value="PIT86175.1"/>
    <property type="molecule type" value="Genomic_DNA"/>
</dbReference>
<dbReference type="Proteomes" id="UP000229362">
    <property type="component" value="Unassembled WGS sequence"/>
</dbReference>
<comment type="caution">
    <text evidence="2">The sequence shown here is derived from an EMBL/GenBank/DDBJ whole genome shotgun (WGS) entry which is preliminary data.</text>
</comment>
<dbReference type="Pfam" id="PF09413">
    <property type="entry name" value="DUF2007"/>
    <property type="match status" value="1"/>
</dbReference>
<gene>
    <name evidence="2" type="ORF">COU33_04620</name>
</gene>
<sequence>MFTYADFFNNIMHMEVRIKNYGNRIDAEVDKALLESHEIKCFIMSDDAGGMRPDLMMSSGGVWILVDKNDAEAALKLLEKK</sequence>
<reference evidence="3" key="1">
    <citation type="submission" date="2017-09" db="EMBL/GenBank/DDBJ databases">
        <title>Depth-based differentiation of microbial function through sediment-hosted aquifers and enrichment of novel symbionts in the deep terrestrial subsurface.</title>
        <authorList>
            <person name="Probst A.J."/>
            <person name="Ladd B."/>
            <person name="Jarett J.K."/>
            <person name="Geller-Mcgrath D.E."/>
            <person name="Sieber C.M.K."/>
            <person name="Emerson J.B."/>
            <person name="Anantharaman K."/>
            <person name="Thomas B.C."/>
            <person name="Malmstrom R."/>
            <person name="Stieglmeier M."/>
            <person name="Klingl A."/>
            <person name="Woyke T."/>
            <person name="Ryan C.M."/>
            <person name="Banfield J.F."/>
        </authorList>
    </citation>
    <scope>NUCLEOTIDE SEQUENCE [LARGE SCALE GENOMIC DNA]</scope>
</reference>
<evidence type="ECO:0000313" key="3">
    <source>
        <dbReference type="Proteomes" id="UP000229362"/>
    </source>
</evidence>